<dbReference type="PANTHER" id="PTHR43415">
    <property type="entry name" value="SPERMIDINE N(1)-ACETYLTRANSFERASE"/>
    <property type="match status" value="1"/>
</dbReference>
<dbReference type="Pfam" id="PF13302">
    <property type="entry name" value="Acetyltransf_3"/>
    <property type="match status" value="1"/>
</dbReference>
<dbReference type="InterPro" id="IPR016181">
    <property type="entry name" value="Acyl_CoA_acyltransferase"/>
</dbReference>
<dbReference type="Proteomes" id="UP001306950">
    <property type="component" value="Unassembled WGS sequence"/>
</dbReference>
<dbReference type="PANTHER" id="PTHR43415:SF3">
    <property type="entry name" value="GNAT-FAMILY ACETYLTRANSFERASE"/>
    <property type="match status" value="1"/>
</dbReference>
<dbReference type="EC" id="2.-.-.-" evidence="2"/>
<dbReference type="EMBL" id="JAZHPZ010000003">
    <property type="protein sequence ID" value="MEF2965863.1"/>
    <property type="molecule type" value="Genomic_DNA"/>
</dbReference>
<protein>
    <submittedName>
        <fullName evidence="2">GNAT family protein</fullName>
        <ecNumber evidence="2">2.-.-.-</ecNumber>
    </submittedName>
</protein>
<comment type="caution">
    <text evidence="2">The sequence shown here is derived from an EMBL/GenBank/DDBJ whole genome shotgun (WGS) entry which is preliminary data.</text>
</comment>
<proteinExistence type="predicted"/>
<evidence type="ECO:0000259" key="1">
    <source>
        <dbReference type="PROSITE" id="PS51186"/>
    </source>
</evidence>
<dbReference type="InterPro" id="IPR000182">
    <property type="entry name" value="GNAT_dom"/>
</dbReference>
<organism evidence="2 3">
    <name type="scientific">Paenibacillus haidiansis</name>
    <dbReference type="NCBI Taxonomy" id="1574488"/>
    <lineage>
        <taxon>Bacteria</taxon>
        <taxon>Bacillati</taxon>
        <taxon>Bacillota</taxon>
        <taxon>Bacilli</taxon>
        <taxon>Bacillales</taxon>
        <taxon>Paenibacillaceae</taxon>
        <taxon>Paenibacillus</taxon>
    </lineage>
</organism>
<name>A0ABU7VR59_9BACL</name>
<gene>
    <name evidence="2" type="ORF">V3851_08485</name>
</gene>
<keyword evidence="3" id="KW-1185">Reference proteome</keyword>
<sequence>MINNIEELKEPHIEGRNIYLRKARESDLDDFYSYIQDSESTYLTGTQREFTLEEIAAWIKIISGSNSDRIDLMICLKQTNELLGEVVLNEINSINRSANIRIGISGAQHRGKGYGSEAIILMLEYGFNKLNLHRIELSVYDFNPRAIHVYEKIGFKREGLHRDVLYLNGKFII</sequence>
<evidence type="ECO:0000313" key="2">
    <source>
        <dbReference type="EMBL" id="MEF2965863.1"/>
    </source>
</evidence>
<feature type="domain" description="N-acetyltransferase" evidence="1">
    <location>
        <begin position="18"/>
        <end position="173"/>
    </location>
</feature>
<dbReference type="GO" id="GO:0016740">
    <property type="term" value="F:transferase activity"/>
    <property type="evidence" value="ECO:0007669"/>
    <property type="project" value="UniProtKB-KW"/>
</dbReference>
<evidence type="ECO:0000313" key="3">
    <source>
        <dbReference type="Proteomes" id="UP001306950"/>
    </source>
</evidence>
<dbReference type="RefSeq" id="WP_331846091.1">
    <property type="nucleotide sequence ID" value="NZ_JAZHPZ010000003.1"/>
</dbReference>
<dbReference type="SUPFAM" id="SSF55729">
    <property type="entry name" value="Acyl-CoA N-acyltransferases (Nat)"/>
    <property type="match status" value="1"/>
</dbReference>
<reference evidence="2 3" key="1">
    <citation type="submission" date="2024-02" db="EMBL/GenBank/DDBJ databases">
        <title>A nitrogen-fixing paenibacillus bacterium.</title>
        <authorList>
            <person name="Zhang W.L."/>
            <person name="Chen S.F."/>
        </authorList>
    </citation>
    <scope>NUCLEOTIDE SEQUENCE [LARGE SCALE GENOMIC DNA]</scope>
    <source>
        <strain evidence="2 3">M1</strain>
    </source>
</reference>
<accession>A0ABU7VR59</accession>
<dbReference type="PROSITE" id="PS51186">
    <property type="entry name" value="GNAT"/>
    <property type="match status" value="1"/>
</dbReference>
<keyword evidence="2" id="KW-0808">Transferase</keyword>
<dbReference type="Gene3D" id="3.40.630.30">
    <property type="match status" value="1"/>
</dbReference>